<dbReference type="InterPro" id="IPR012924">
    <property type="entry name" value="TfuA_core"/>
</dbReference>
<dbReference type="EMBL" id="JABXYK010000024">
    <property type="protein sequence ID" value="NVP58373.1"/>
    <property type="molecule type" value="Genomic_DNA"/>
</dbReference>
<name>A0ABX2QKQ6_9HYPH</name>
<evidence type="ECO:0000313" key="2">
    <source>
        <dbReference type="EMBL" id="NVP58373.1"/>
    </source>
</evidence>
<dbReference type="Proteomes" id="UP000659172">
    <property type="component" value="Unassembled WGS sequence"/>
</dbReference>
<keyword evidence="3" id="KW-1185">Reference proteome</keyword>
<evidence type="ECO:0000313" key="3">
    <source>
        <dbReference type="Proteomes" id="UP000659172"/>
    </source>
</evidence>
<dbReference type="Pfam" id="PF07812">
    <property type="entry name" value="TfuA"/>
    <property type="match status" value="1"/>
</dbReference>
<dbReference type="RefSeq" id="WP_176952270.1">
    <property type="nucleotide sequence ID" value="NZ_JABXYK010000024.1"/>
</dbReference>
<comment type="caution">
    <text evidence="2">The sequence shown here is derived from an EMBL/GenBank/DDBJ whole genome shotgun (WGS) entry which is preliminary data.</text>
</comment>
<gene>
    <name evidence="2" type="ORF">HV823_24360</name>
</gene>
<organism evidence="2 3">
    <name type="scientific">Mycoplana rhizolycopersici</name>
    <dbReference type="NCBI Taxonomy" id="2746702"/>
    <lineage>
        <taxon>Bacteria</taxon>
        <taxon>Pseudomonadati</taxon>
        <taxon>Pseudomonadota</taxon>
        <taxon>Alphaproteobacteria</taxon>
        <taxon>Hyphomicrobiales</taxon>
        <taxon>Rhizobiaceae</taxon>
        <taxon>Mycoplana</taxon>
    </lineage>
</organism>
<accession>A0ABX2QKQ6</accession>
<sequence>MKVIFAGPSLPDAASLCGASIVVHPPAVQGDILRAILDGASVIGLIDGNFEYTAPVWHKEILYGLAEGVSIFGSSSMGALRAAECQTFGMVGIGEVYQRYSTGETVDDSDVALVHAPAELGYAPLSIPMVNLLVTLEHLVAAGRVPREQLDELKSVAERIFYKERTWESIATAARLHNPAFEAFFEEVRASFIDIKRADALALIHAVANAVGQRSETKPSWVFHSTSMWKSLSP</sequence>
<feature type="domain" description="TfuA-like core" evidence="1">
    <location>
        <begin position="47"/>
        <end position="166"/>
    </location>
</feature>
<reference evidence="2 3" key="1">
    <citation type="submission" date="2020-06" db="EMBL/GenBank/DDBJ databases">
        <title>Rhizobium sp.nov. isolated from the tomato plant.</title>
        <authorList>
            <person name="Thin K.K."/>
            <person name="Zhang X."/>
            <person name="He S."/>
        </authorList>
    </citation>
    <scope>NUCLEOTIDE SEQUENCE [LARGE SCALE GENOMIC DNA]</scope>
    <source>
        <strain evidence="2 3">DBTS2</strain>
    </source>
</reference>
<protein>
    <submittedName>
        <fullName evidence="2">Antibiotic resistance protein</fullName>
    </submittedName>
</protein>
<proteinExistence type="predicted"/>
<evidence type="ECO:0000259" key="1">
    <source>
        <dbReference type="Pfam" id="PF07812"/>
    </source>
</evidence>